<feature type="compositionally biased region" description="Polar residues" evidence="2">
    <location>
        <begin position="312"/>
        <end position="329"/>
    </location>
</feature>
<dbReference type="OrthoDB" id="6364363at2759"/>
<keyword evidence="3" id="KW-0472">Membrane</keyword>
<reference evidence="5" key="2">
    <citation type="submission" date="2020-01" db="EMBL/GenBank/DDBJ databases">
        <authorList>
            <person name="Korhonen P.K.K."/>
            <person name="Guangxu M.G."/>
            <person name="Wang T.W."/>
            <person name="Stroehlein A.J.S."/>
            <person name="Young N.D."/>
            <person name="Ang C.-S.A."/>
            <person name="Fernando D.W.F."/>
            <person name="Lu H.L."/>
            <person name="Taylor S.T."/>
            <person name="Ehtesham M.E.M."/>
            <person name="Najaraj S.H.N."/>
            <person name="Harsha G.H.G."/>
            <person name="Madugundu A.M."/>
            <person name="Renuse S.R."/>
            <person name="Holt D.H."/>
            <person name="Pandey A.P."/>
            <person name="Papenfuss A.P."/>
            <person name="Gasser R.B.G."/>
            <person name="Fischer K.F."/>
        </authorList>
    </citation>
    <scope>NUCLEOTIDE SEQUENCE</scope>
    <source>
        <strain evidence="5">SSS_KF_BRIS2020</strain>
    </source>
</reference>
<sequence length="1278" mass="143188">MTKSSVNNRSVSDHSHHPHPITYNHHHLHRGSDQRCSAIEMIQNTRSLFSFKLMQLFVMISVINLLLILSSSIANGQFIHIFEIQDENRAPKSDLFDPSQYRYVSPSQLQKQQEQNKLLQTQLKQHQKQANKTILTVSPLPTSATSSPSTTTSLSSSTPSSGPLITFNTVTPLSTNVPEIRRTTPLPLSVGVTNTMMNSSSPSISSAEAFEIRMNKLANGIDQLRHSGSLTTNQPATNNPPQSPSNSSLSNWMPENLGVTPSITLLMNSGTMNGNNNTANIIGSTQPISRMFANMSINAIPYENSPRKPGRLQQQQSENRYSRQQPLRLSAQNQRQYVVRVPAPFTVNISNIQPAPSLLPQQQLPPNLQQLSSQLHLHHHHHQHQQSQQPQRQSQQQQKQSSSTTSNQYTPITQHHPHPHHQQFPNSLNQSSLRLSTLNSILIGSNGNGITLDNGIPSSLLNSFLQRTQNQIHHQQQLQHQAQQLQQQHQQQQQQQKQQQSQENLGPKLIIQAPQPQPPYAANLPSFTSAPQSIIIRTTPSPQSAQSSSASPSIAMQPGTILTSASSVGVPTGRSINGVSSNTISLLQPPITSKESLTDEDIKLIEEHNRKVRMFLQQRQAELSAEQERIQRQKMAEEAASAAVAKAQQEAAARAAAEREAQARAQAAEQERLARLRAEQEAQARAAAEAERIRRIKAEQEAQARAAAEAERIRRIKAEQEAQARAAAEAERIRRIKAEQEAQARAAAEAERIRRIKAEQEAQARAAAEKERLARIRLEQEAAARQAAEQERIRRIKAEQETMARMVADQERIRRMKAQQEALEQQERLQKLREEQEMAARAAAEQDRLRRIHEEQERYHKMKADQEELERQRQLRAQQEAAIQLAAAEAERAQRLQRIQSAEELGLRYLPGNPSTLSSNHSALSLSYQPEPNLAEDEASLPMRALTIITSNAPESHQQQDSNTELVDAARIRAEKEALAEQERLLRFQASQRALEQQQAAEQNRLRRLREEEMLQAEAERLAREAQERQILRARNEQNRLIHAAREAAIRDPATLSYTPYTEEINKYQNSVTNSTNANEERFGSLNNVRTPEQPRSASSQDVPRTQYNLNYIRRPTPTNGSSNPRSSSLPIVTPTLSSSSTSSAKNDSAFKPAKISLQELPPDLDRDGIPGVAGRDYPTLIEIPKTSFSCARQPLNGYYADTETACQVVHMCQMGGVQDSFICPNGTIWNQEKFACQWWYEVNCASAPTFYALNNNLYKGKFDAKSESDLNSLSSTS</sequence>
<evidence type="ECO:0000313" key="7">
    <source>
        <dbReference type="Proteomes" id="UP000070412"/>
    </source>
</evidence>
<feature type="compositionally biased region" description="Polar residues" evidence="2">
    <location>
        <begin position="1085"/>
        <end position="1110"/>
    </location>
</feature>
<evidence type="ECO:0000256" key="2">
    <source>
        <dbReference type="SAM" id="MobiDB-lite"/>
    </source>
</evidence>
<evidence type="ECO:0000256" key="3">
    <source>
        <dbReference type="SAM" id="Phobius"/>
    </source>
</evidence>
<organism evidence="5">
    <name type="scientific">Sarcoptes scabiei</name>
    <name type="common">Itch mite</name>
    <name type="synonym">Acarus scabiei</name>
    <dbReference type="NCBI Taxonomy" id="52283"/>
    <lineage>
        <taxon>Eukaryota</taxon>
        <taxon>Metazoa</taxon>
        <taxon>Ecdysozoa</taxon>
        <taxon>Arthropoda</taxon>
        <taxon>Chelicerata</taxon>
        <taxon>Arachnida</taxon>
        <taxon>Acari</taxon>
        <taxon>Acariformes</taxon>
        <taxon>Sarcoptiformes</taxon>
        <taxon>Astigmata</taxon>
        <taxon>Psoroptidia</taxon>
        <taxon>Sarcoptoidea</taxon>
        <taxon>Sarcoptidae</taxon>
        <taxon>Sarcoptinae</taxon>
        <taxon>Sarcoptes</taxon>
    </lineage>
</organism>
<keyword evidence="7" id="KW-1185">Reference proteome</keyword>
<dbReference type="PANTHER" id="PTHR22933:SF43">
    <property type="entry name" value="LP10131P"/>
    <property type="match status" value="1"/>
</dbReference>
<feature type="domain" description="Chitin-binding type-2" evidence="4">
    <location>
        <begin position="1188"/>
        <end position="1247"/>
    </location>
</feature>
<keyword evidence="3" id="KW-0812">Transmembrane</keyword>
<feature type="coiled-coil region" evidence="1">
    <location>
        <begin position="613"/>
        <end position="779"/>
    </location>
</feature>
<feature type="region of interest" description="Disordered" evidence="2">
    <location>
        <begin position="472"/>
        <end position="503"/>
    </location>
</feature>
<feature type="region of interest" description="Disordered" evidence="2">
    <location>
        <begin position="1"/>
        <end position="29"/>
    </location>
</feature>
<dbReference type="InterPro" id="IPR052976">
    <property type="entry name" value="Scoloptoxin-like"/>
</dbReference>
<feature type="region of interest" description="Disordered" evidence="2">
    <location>
        <begin position="302"/>
        <end position="329"/>
    </location>
</feature>
<evidence type="ECO:0000256" key="1">
    <source>
        <dbReference type="SAM" id="Coils"/>
    </source>
</evidence>
<feature type="compositionally biased region" description="Low complexity" evidence="2">
    <location>
        <begin position="385"/>
        <end position="403"/>
    </location>
</feature>
<keyword evidence="3" id="KW-1133">Transmembrane helix</keyword>
<feature type="compositionally biased region" description="Polar residues" evidence="2">
    <location>
        <begin position="1117"/>
        <end position="1126"/>
    </location>
</feature>
<dbReference type="InterPro" id="IPR002557">
    <property type="entry name" value="Chitin-bd_dom"/>
</dbReference>
<feature type="region of interest" description="Disordered" evidence="2">
    <location>
        <begin position="138"/>
        <end position="164"/>
    </location>
</feature>
<dbReference type="Proteomes" id="UP000070412">
    <property type="component" value="Unassembled WGS sequence"/>
</dbReference>
<accession>A0A834VEE5</accession>
<dbReference type="AlphaFoldDB" id="A0A834VEE5"/>
<dbReference type="GO" id="GO:0005576">
    <property type="term" value="C:extracellular region"/>
    <property type="evidence" value="ECO:0007669"/>
    <property type="project" value="InterPro"/>
</dbReference>
<feature type="region of interest" description="Disordered" evidence="2">
    <location>
        <begin position="374"/>
        <end position="427"/>
    </location>
</feature>
<feature type="compositionally biased region" description="Polar residues" evidence="2">
    <location>
        <begin position="1"/>
        <end position="10"/>
    </location>
</feature>
<protein>
    <recommendedName>
        <fullName evidence="4">Chitin-binding type-2 domain-containing protein</fullName>
    </recommendedName>
</protein>
<evidence type="ECO:0000313" key="6">
    <source>
        <dbReference type="EnsemblMetazoa" id="KAF7492074.1"/>
    </source>
</evidence>
<feature type="region of interest" description="Disordered" evidence="2">
    <location>
        <begin position="226"/>
        <end position="254"/>
    </location>
</feature>
<dbReference type="GO" id="GO:0008061">
    <property type="term" value="F:chitin binding"/>
    <property type="evidence" value="ECO:0007669"/>
    <property type="project" value="InterPro"/>
</dbReference>
<dbReference type="SUPFAM" id="SSF57625">
    <property type="entry name" value="Invertebrate chitin-binding proteins"/>
    <property type="match status" value="1"/>
</dbReference>
<evidence type="ECO:0000259" key="4">
    <source>
        <dbReference type="PROSITE" id="PS50940"/>
    </source>
</evidence>
<dbReference type="PANTHER" id="PTHR22933">
    <property type="entry name" value="FI18007P1-RELATED"/>
    <property type="match status" value="1"/>
</dbReference>
<evidence type="ECO:0000313" key="5">
    <source>
        <dbReference type="EMBL" id="KAF7492074.1"/>
    </source>
</evidence>
<dbReference type="PROSITE" id="PS50940">
    <property type="entry name" value="CHIT_BIND_II"/>
    <property type="match status" value="1"/>
</dbReference>
<feature type="coiled-coil region" evidence="1">
    <location>
        <begin position="806"/>
        <end position="905"/>
    </location>
</feature>
<dbReference type="InterPro" id="IPR036508">
    <property type="entry name" value="Chitin-bd_dom_sf"/>
</dbReference>
<feature type="compositionally biased region" description="Low complexity" evidence="2">
    <location>
        <begin position="230"/>
        <end position="251"/>
    </location>
</feature>
<feature type="transmembrane region" description="Helical" evidence="3">
    <location>
        <begin position="56"/>
        <end position="74"/>
    </location>
</feature>
<feature type="compositionally biased region" description="Basic residues" evidence="2">
    <location>
        <begin position="16"/>
        <end position="29"/>
    </location>
</feature>
<proteinExistence type="predicted"/>
<name>A0A834VEE5_SARSC</name>
<feature type="compositionally biased region" description="Low complexity" evidence="2">
    <location>
        <begin position="1127"/>
        <end position="1144"/>
    </location>
</feature>
<gene>
    <name evidence="5" type="ORF">SSS_3457</name>
</gene>
<feature type="compositionally biased region" description="Low complexity" evidence="2">
    <location>
        <begin position="472"/>
        <end position="502"/>
    </location>
</feature>
<dbReference type="Pfam" id="PF01607">
    <property type="entry name" value="CBM_14"/>
    <property type="match status" value="1"/>
</dbReference>
<feature type="coiled-coil region" evidence="1">
    <location>
        <begin position="992"/>
        <end position="1037"/>
    </location>
</feature>
<reference evidence="7" key="1">
    <citation type="journal article" date="2020" name="PLoS Negl. Trop. Dis.">
        <title>High-quality nuclear genome for Sarcoptes scabiei-A critical resource for a neglected parasite.</title>
        <authorList>
            <person name="Korhonen P.K."/>
            <person name="Gasser R.B."/>
            <person name="Ma G."/>
            <person name="Wang T."/>
            <person name="Stroehlein A.J."/>
            <person name="Young N.D."/>
            <person name="Ang C.S."/>
            <person name="Fernando D.D."/>
            <person name="Lu H.C."/>
            <person name="Taylor S."/>
            <person name="Reynolds S.L."/>
            <person name="Mofiz E."/>
            <person name="Najaraj S.H."/>
            <person name="Gowda H."/>
            <person name="Madugundu A."/>
            <person name="Renuse S."/>
            <person name="Holt D."/>
            <person name="Pandey A."/>
            <person name="Papenfuss A.T."/>
            <person name="Fischer K."/>
        </authorList>
    </citation>
    <scope>NUCLEOTIDE SEQUENCE [LARGE SCALE GENOMIC DNA]</scope>
</reference>
<dbReference type="EMBL" id="WVUK01000057">
    <property type="protein sequence ID" value="KAF7492074.1"/>
    <property type="molecule type" value="Genomic_DNA"/>
</dbReference>
<dbReference type="EnsemblMetazoa" id="SSS_3457s_mrna">
    <property type="protein sequence ID" value="KAF7492074.1"/>
    <property type="gene ID" value="SSS_3457"/>
</dbReference>
<dbReference type="Gene3D" id="2.170.140.10">
    <property type="entry name" value="Chitin binding domain"/>
    <property type="match status" value="1"/>
</dbReference>
<keyword evidence="1" id="KW-0175">Coiled coil</keyword>
<feature type="region of interest" description="Disordered" evidence="2">
    <location>
        <begin position="1085"/>
        <end position="1149"/>
    </location>
</feature>
<feature type="compositionally biased region" description="Polar residues" evidence="2">
    <location>
        <begin position="404"/>
        <end position="413"/>
    </location>
</feature>
<reference evidence="6" key="3">
    <citation type="submission" date="2022-06" db="UniProtKB">
        <authorList>
            <consortium name="EnsemblMetazoa"/>
        </authorList>
    </citation>
    <scope>IDENTIFICATION</scope>
</reference>